<dbReference type="EMBL" id="BAAANF010000019">
    <property type="protein sequence ID" value="GAA1704057.1"/>
    <property type="molecule type" value="Genomic_DNA"/>
</dbReference>
<evidence type="ECO:0000313" key="1">
    <source>
        <dbReference type="EMBL" id="GAA1704057.1"/>
    </source>
</evidence>
<name>A0ABP4UFH0_9ACTN</name>
<protein>
    <submittedName>
        <fullName evidence="1">Uncharacterized protein</fullName>
    </submittedName>
</protein>
<gene>
    <name evidence="1" type="ORF">GCM10009745_59450</name>
</gene>
<accession>A0ABP4UFH0</accession>
<dbReference type="Proteomes" id="UP001500280">
    <property type="component" value="Unassembled WGS sequence"/>
</dbReference>
<evidence type="ECO:0000313" key="2">
    <source>
        <dbReference type="Proteomes" id="UP001500280"/>
    </source>
</evidence>
<keyword evidence="2" id="KW-1185">Reference proteome</keyword>
<proteinExistence type="predicted"/>
<organism evidence="1 2">
    <name type="scientific">Kribbella yunnanensis</name>
    <dbReference type="NCBI Taxonomy" id="190194"/>
    <lineage>
        <taxon>Bacteria</taxon>
        <taxon>Bacillati</taxon>
        <taxon>Actinomycetota</taxon>
        <taxon>Actinomycetes</taxon>
        <taxon>Propionibacteriales</taxon>
        <taxon>Kribbellaceae</taxon>
        <taxon>Kribbella</taxon>
    </lineage>
</organism>
<sequence length="214" mass="23211">MSEALGQALDIVLTHSLQADDLHLLQQDLLEMADGNTARRLAGEDVELVVLAFSVLLSTWQPPRSKARPGQSWEHFIQFVAALLDESRAVTPVIPEVAPFILRGTAQQLKYAKWSGPAYSGAEGKRDQQAWRILARRMTTLAVGTVTAITASPELVPARGPAARLGLLAATVVADMFDDEVANGLRGVHSSMHCLEARRTNSHLASEVMLLVRA</sequence>
<reference evidence="2" key="1">
    <citation type="journal article" date="2019" name="Int. J. Syst. Evol. Microbiol.">
        <title>The Global Catalogue of Microorganisms (GCM) 10K type strain sequencing project: providing services to taxonomists for standard genome sequencing and annotation.</title>
        <authorList>
            <consortium name="The Broad Institute Genomics Platform"/>
            <consortium name="The Broad Institute Genome Sequencing Center for Infectious Disease"/>
            <person name="Wu L."/>
            <person name="Ma J."/>
        </authorList>
    </citation>
    <scope>NUCLEOTIDE SEQUENCE [LARGE SCALE GENOMIC DNA]</scope>
    <source>
        <strain evidence="2">JCM 14307</strain>
    </source>
</reference>
<comment type="caution">
    <text evidence="1">The sequence shown here is derived from an EMBL/GenBank/DDBJ whole genome shotgun (WGS) entry which is preliminary data.</text>
</comment>